<sequence length="1063" mass="118397">MTVLCLRVVVAIIVGIVVEIDVEKIGPAEDFERAAEDDAFFFNLSRPIDFLKPPDLQLFKYNGISTAFHLLWDPWIHYIFVILLGLLRPFCILYFDGRCHLLDGRVISNGLGRTFQILRRKGLIRLRTGTSSQLEILIKMKRLDRRRLRSIDDEHQQRIDEGLVSMCDQRARMLQDQFSVSVNHVHALAVLVSTFHYYKNPSVIDQEIFAEYTARTAFERPLLSGVAYAQRVMNAEREEFERRHGGTIRTMANKEPSPHRDEYAPVIFAQETVSYLDLLDMMSGEEDRENILRARSTGKAVLTNPFKLLGSHHLGVVLTIPVYKSKLPPNASVRDRIEATVGYLGGAFDVESLVENLLGQLAGNQEIVVKVYDVTNTSDPLIMYGRQTQEGDQSRARISILDFGDPFRKHQMTCRYLHKAPVSRTAIITSALGYVIVLLAGYMIYTGAKHIVQVEDDFDTMQQLKVRAEAADVAKSQFLATVSHEIRTPMNGILGMLALLLDTDLSSTQRDYAQTAEACGRALITLINEVLDRAKIEAGKLELEAVPFDLRSILDDVLSLFSEKSRNKGIELAVLVSDKVPQIVMGDSGRFRQVITNLVGNSVKFTEQGHIFVQVHLAEQSKAVQDLNPESCMSGRSNGCQSKTLSGREAADDRNNWEKFKHLIADEEFPFQVVSSDGSSQNVSLMVSVEDTGIGIPLHAQELVFMPFMQADSSTSRHYGGTGIGLSISKCLVELMGGQISFISRPQIGSTFAFTAVFQRCEKNSVTIGLKRSLHEDLPTSFKGLKATIVDTKPVRAAVTRYHMKRLGVSVEVVNSIKSAVNVSNQQDMILVEKDVWLSGDDVSNMRVYNGHMLKSPKMILLATNISGGEFDKAKAAGFSDTLIMKPLRASMVAACLQQVLGTKKKTQQGKVMANGSVYLRGLLCGKKILVVDDNRVNRRVAAGALKKFGAEVECADSGKAALDLLEIPHTFDACFMDIQMPEMDGFEATRRIRLMESQANEQDNRTTKYHLPILAMTADVIHATFEECQKSGMDGYVSKPFQEENLYQAVAKFFESNPTTGS</sequence>
<dbReference type="EC" id="2.7.13.3" evidence="3"/>
<dbReference type="PROSITE" id="PS50110">
    <property type="entry name" value="RESPONSE_REGULATORY"/>
    <property type="match status" value="2"/>
</dbReference>
<dbReference type="InterPro" id="IPR056839">
    <property type="entry name" value="Receiver_AHK4/CRE1_1st"/>
</dbReference>
<dbReference type="GO" id="GO:0010029">
    <property type="term" value="P:regulation of seed germination"/>
    <property type="evidence" value="ECO:0007669"/>
    <property type="project" value="UniProtKB-ARBA"/>
</dbReference>
<dbReference type="Gene3D" id="3.30.450.350">
    <property type="entry name" value="CHASE domain"/>
    <property type="match status" value="1"/>
</dbReference>
<dbReference type="CDD" id="cd17546">
    <property type="entry name" value="REC_hyHK_CKI1_RcsC-like"/>
    <property type="match status" value="1"/>
</dbReference>
<gene>
    <name evidence="15" type="ORF">Tci_121925</name>
</gene>
<dbReference type="PROSITE" id="PS50109">
    <property type="entry name" value="HIS_KIN"/>
    <property type="match status" value="1"/>
</dbReference>
<dbReference type="InterPro" id="IPR006189">
    <property type="entry name" value="CHASE_dom"/>
</dbReference>
<dbReference type="PROSITE" id="PS50839">
    <property type="entry name" value="CHASE"/>
    <property type="match status" value="1"/>
</dbReference>
<dbReference type="PANTHER" id="PTHR43719:SF51">
    <property type="entry name" value="HISTIDINE KINASE 4"/>
    <property type="match status" value="1"/>
</dbReference>
<feature type="domain" description="CHASE" evidence="14">
    <location>
        <begin position="200"/>
        <end position="413"/>
    </location>
</feature>
<feature type="domain" description="Histidine kinase" evidence="12">
    <location>
        <begin position="481"/>
        <end position="760"/>
    </location>
</feature>
<dbReference type="Pfam" id="PF00512">
    <property type="entry name" value="HisKA"/>
    <property type="match status" value="1"/>
</dbReference>
<dbReference type="InterPro" id="IPR050956">
    <property type="entry name" value="2C_system_His_kinase"/>
</dbReference>
<keyword evidence="5" id="KW-0808">Transferase</keyword>
<dbReference type="CDD" id="cd16922">
    <property type="entry name" value="HATPase_EvgS-ArcB-TorS-like"/>
    <property type="match status" value="1"/>
</dbReference>
<evidence type="ECO:0000256" key="8">
    <source>
        <dbReference type="ARBA" id="ARBA00022989"/>
    </source>
</evidence>
<keyword evidence="7 15" id="KW-0418">Kinase</keyword>
<dbReference type="SUPFAM" id="SSF47384">
    <property type="entry name" value="Homodimeric domain of signal transducing histidine kinase"/>
    <property type="match status" value="1"/>
</dbReference>
<dbReference type="Pfam" id="PF24896">
    <property type="entry name" value="Receiver_CRE1"/>
    <property type="match status" value="1"/>
</dbReference>
<dbReference type="InterPro" id="IPR004358">
    <property type="entry name" value="Sig_transdc_His_kin-like_C"/>
</dbReference>
<evidence type="ECO:0000256" key="2">
    <source>
        <dbReference type="ARBA" id="ARBA00004477"/>
    </source>
</evidence>
<evidence type="ECO:0000256" key="11">
    <source>
        <dbReference type="SAM" id="Phobius"/>
    </source>
</evidence>
<dbReference type="CDD" id="cd00082">
    <property type="entry name" value="HisKA"/>
    <property type="match status" value="1"/>
</dbReference>
<feature type="domain" description="Response regulatory" evidence="13">
    <location>
        <begin position="928"/>
        <end position="1055"/>
    </location>
</feature>
<dbReference type="InterPro" id="IPR003661">
    <property type="entry name" value="HisK_dim/P_dom"/>
</dbReference>
<dbReference type="GO" id="GO:0048509">
    <property type="term" value="P:regulation of meristem development"/>
    <property type="evidence" value="ECO:0007669"/>
    <property type="project" value="UniProtKB-ARBA"/>
</dbReference>
<dbReference type="GO" id="GO:0033554">
    <property type="term" value="P:cellular response to stress"/>
    <property type="evidence" value="ECO:0007669"/>
    <property type="project" value="UniProtKB-ARBA"/>
</dbReference>
<dbReference type="SUPFAM" id="SSF55874">
    <property type="entry name" value="ATPase domain of HSP90 chaperone/DNA topoisomerase II/histidine kinase"/>
    <property type="match status" value="1"/>
</dbReference>
<dbReference type="FunFam" id="3.30.450.350:FF:000001">
    <property type="entry name" value="Histidine kinase 4"/>
    <property type="match status" value="1"/>
</dbReference>
<keyword evidence="8 11" id="KW-1133">Transmembrane helix</keyword>
<dbReference type="Gene3D" id="3.30.565.10">
    <property type="entry name" value="Histidine kinase-like ATPase, C-terminal domain"/>
    <property type="match status" value="1"/>
</dbReference>
<dbReference type="Gene3D" id="6.10.250.1190">
    <property type="match status" value="1"/>
</dbReference>
<proteinExistence type="predicted"/>
<evidence type="ECO:0000256" key="7">
    <source>
        <dbReference type="ARBA" id="ARBA00022777"/>
    </source>
</evidence>
<comment type="subcellular location">
    <subcellularLocation>
        <location evidence="2">Endoplasmic reticulum membrane</location>
        <topology evidence="2">Multi-pass membrane protein</topology>
    </subcellularLocation>
</comment>
<dbReference type="InterPro" id="IPR036097">
    <property type="entry name" value="HisK_dim/P_sf"/>
</dbReference>
<dbReference type="InterPro" id="IPR001789">
    <property type="entry name" value="Sig_transdc_resp-reg_receiver"/>
</dbReference>
<dbReference type="SMART" id="SM00388">
    <property type="entry name" value="HisKA"/>
    <property type="match status" value="1"/>
</dbReference>
<dbReference type="SMART" id="SM01079">
    <property type="entry name" value="CHASE"/>
    <property type="match status" value="1"/>
</dbReference>
<dbReference type="InterPro" id="IPR042240">
    <property type="entry name" value="CHASE_sf"/>
</dbReference>
<organism evidence="15">
    <name type="scientific">Tanacetum cinerariifolium</name>
    <name type="common">Dalmatian daisy</name>
    <name type="synonym">Chrysanthemum cinerariifolium</name>
    <dbReference type="NCBI Taxonomy" id="118510"/>
    <lineage>
        <taxon>Eukaryota</taxon>
        <taxon>Viridiplantae</taxon>
        <taxon>Streptophyta</taxon>
        <taxon>Embryophyta</taxon>
        <taxon>Tracheophyta</taxon>
        <taxon>Spermatophyta</taxon>
        <taxon>Magnoliopsida</taxon>
        <taxon>eudicotyledons</taxon>
        <taxon>Gunneridae</taxon>
        <taxon>Pentapetalae</taxon>
        <taxon>asterids</taxon>
        <taxon>campanulids</taxon>
        <taxon>Asterales</taxon>
        <taxon>Asteraceae</taxon>
        <taxon>Asteroideae</taxon>
        <taxon>Anthemideae</taxon>
        <taxon>Anthemidinae</taxon>
        <taxon>Tanacetum</taxon>
    </lineage>
</organism>
<dbReference type="Gene3D" id="1.10.287.130">
    <property type="match status" value="1"/>
</dbReference>
<dbReference type="Pfam" id="PF00072">
    <property type="entry name" value="Response_reg"/>
    <property type="match status" value="1"/>
</dbReference>
<dbReference type="InterPro" id="IPR011006">
    <property type="entry name" value="CheY-like_superfamily"/>
</dbReference>
<dbReference type="PANTHER" id="PTHR43719">
    <property type="entry name" value="TWO-COMPONENT HISTIDINE KINASE"/>
    <property type="match status" value="1"/>
</dbReference>
<dbReference type="InterPro" id="IPR003594">
    <property type="entry name" value="HATPase_dom"/>
</dbReference>
<evidence type="ECO:0000259" key="13">
    <source>
        <dbReference type="PROSITE" id="PS50110"/>
    </source>
</evidence>
<dbReference type="SUPFAM" id="SSF52172">
    <property type="entry name" value="CheY-like"/>
    <property type="match status" value="2"/>
</dbReference>
<dbReference type="GO" id="GO:0009414">
    <property type="term" value="P:response to water deprivation"/>
    <property type="evidence" value="ECO:0007669"/>
    <property type="project" value="UniProtKB-ARBA"/>
</dbReference>
<evidence type="ECO:0000313" key="15">
    <source>
        <dbReference type="EMBL" id="GEV49948.1"/>
    </source>
</evidence>
<dbReference type="GO" id="GO:0048831">
    <property type="term" value="P:regulation of shoot system development"/>
    <property type="evidence" value="ECO:0007669"/>
    <property type="project" value="UniProtKB-ARBA"/>
</dbReference>
<evidence type="ECO:0000256" key="3">
    <source>
        <dbReference type="ARBA" id="ARBA00012438"/>
    </source>
</evidence>
<dbReference type="InterPro" id="IPR005467">
    <property type="entry name" value="His_kinase_dom"/>
</dbReference>
<comment type="catalytic activity">
    <reaction evidence="1">
        <text>ATP + protein L-histidine = ADP + protein N-phospho-L-histidine.</text>
        <dbReference type="EC" id="2.7.13.3"/>
    </reaction>
</comment>
<dbReference type="GO" id="GO:0005789">
    <property type="term" value="C:endoplasmic reticulum membrane"/>
    <property type="evidence" value="ECO:0007669"/>
    <property type="project" value="UniProtKB-SubCell"/>
</dbReference>
<feature type="modified residue" description="4-aspartylphosphate" evidence="10">
    <location>
        <position position="978"/>
    </location>
</feature>
<reference evidence="15" key="1">
    <citation type="journal article" date="2019" name="Sci. Rep.">
        <title>Draft genome of Tanacetum cinerariifolium, the natural source of mosquito coil.</title>
        <authorList>
            <person name="Yamashiro T."/>
            <person name="Shiraishi A."/>
            <person name="Satake H."/>
            <person name="Nakayama K."/>
        </authorList>
    </citation>
    <scope>NUCLEOTIDE SEQUENCE</scope>
</reference>
<dbReference type="Pfam" id="PF03924">
    <property type="entry name" value="CHASE"/>
    <property type="match status" value="1"/>
</dbReference>
<comment type="caution">
    <text evidence="10">Lacks conserved residue(s) required for the propagation of feature annotation.</text>
</comment>
<keyword evidence="9 11" id="KW-0472">Membrane</keyword>
<accession>A0A699GP23</accession>
<dbReference type="PRINTS" id="PR00344">
    <property type="entry name" value="BCTRLSENSOR"/>
</dbReference>
<evidence type="ECO:0000256" key="6">
    <source>
        <dbReference type="ARBA" id="ARBA00022692"/>
    </source>
</evidence>
<dbReference type="AlphaFoldDB" id="A0A699GP23"/>
<keyword evidence="4 10" id="KW-0597">Phosphoprotein</keyword>
<dbReference type="FunFam" id="1.10.287.130:FF:000015">
    <property type="entry name" value="Histidine kinase 4"/>
    <property type="match status" value="1"/>
</dbReference>
<dbReference type="Gene3D" id="3.40.50.2300">
    <property type="match status" value="2"/>
</dbReference>
<dbReference type="GO" id="GO:0009884">
    <property type="term" value="F:cytokinin receptor activity"/>
    <property type="evidence" value="ECO:0007669"/>
    <property type="project" value="UniProtKB-ARBA"/>
</dbReference>
<evidence type="ECO:0000256" key="1">
    <source>
        <dbReference type="ARBA" id="ARBA00000085"/>
    </source>
</evidence>
<feature type="domain" description="Response regulatory" evidence="13">
    <location>
        <begin position="786"/>
        <end position="901"/>
    </location>
</feature>
<dbReference type="Pfam" id="PF02518">
    <property type="entry name" value="HATPase_c"/>
    <property type="match status" value="1"/>
</dbReference>
<evidence type="ECO:0000259" key="14">
    <source>
        <dbReference type="PROSITE" id="PS50839"/>
    </source>
</evidence>
<keyword evidence="6 11" id="KW-0812">Transmembrane</keyword>
<dbReference type="GO" id="GO:0000155">
    <property type="term" value="F:phosphorelay sensor kinase activity"/>
    <property type="evidence" value="ECO:0007669"/>
    <property type="project" value="InterPro"/>
</dbReference>
<evidence type="ECO:0000256" key="10">
    <source>
        <dbReference type="PROSITE-ProRule" id="PRU00169"/>
    </source>
</evidence>
<name>A0A699GP23_TANCI</name>
<protein>
    <recommendedName>
        <fullName evidence="3">histidine kinase</fullName>
        <ecNumber evidence="3">2.7.13.3</ecNumber>
    </recommendedName>
</protein>
<evidence type="ECO:0000256" key="5">
    <source>
        <dbReference type="ARBA" id="ARBA00022679"/>
    </source>
</evidence>
<feature type="transmembrane region" description="Helical" evidence="11">
    <location>
        <begin position="425"/>
        <end position="445"/>
    </location>
</feature>
<dbReference type="SMART" id="SM00387">
    <property type="entry name" value="HATPase_c"/>
    <property type="match status" value="1"/>
</dbReference>
<dbReference type="InterPro" id="IPR036890">
    <property type="entry name" value="HATPase_C_sf"/>
</dbReference>
<dbReference type="SMART" id="SM00448">
    <property type="entry name" value="REC"/>
    <property type="match status" value="1"/>
</dbReference>
<evidence type="ECO:0000256" key="9">
    <source>
        <dbReference type="ARBA" id="ARBA00023136"/>
    </source>
</evidence>
<dbReference type="GO" id="GO:0005634">
    <property type="term" value="C:nucleus"/>
    <property type="evidence" value="ECO:0007669"/>
    <property type="project" value="TreeGrafter"/>
</dbReference>
<comment type="caution">
    <text evidence="15">The sequence shown here is derived from an EMBL/GenBank/DDBJ whole genome shotgun (WGS) entry which is preliminary data.</text>
</comment>
<evidence type="ECO:0000259" key="12">
    <source>
        <dbReference type="PROSITE" id="PS50109"/>
    </source>
</evidence>
<evidence type="ECO:0000256" key="4">
    <source>
        <dbReference type="ARBA" id="ARBA00022553"/>
    </source>
</evidence>
<dbReference type="GO" id="GO:0043424">
    <property type="term" value="F:protein histidine kinase binding"/>
    <property type="evidence" value="ECO:0007669"/>
    <property type="project" value="UniProtKB-ARBA"/>
</dbReference>
<feature type="transmembrane region" description="Helical" evidence="11">
    <location>
        <begin position="75"/>
        <end position="95"/>
    </location>
</feature>
<dbReference type="EMBL" id="BKCJ010025317">
    <property type="protein sequence ID" value="GEV49948.1"/>
    <property type="molecule type" value="Genomic_DNA"/>
</dbReference>